<evidence type="ECO:0000313" key="4">
    <source>
        <dbReference type="Proteomes" id="UP000238350"/>
    </source>
</evidence>
<dbReference type="InterPro" id="IPR019191">
    <property type="entry name" value="Essential_protein_Yae1_N"/>
</dbReference>
<keyword evidence="4" id="KW-1185">Reference proteome</keyword>
<dbReference type="PANTHER" id="PTHR28532:SF1">
    <property type="entry name" value="ORAL CANCER OVEREXPRESSED 1"/>
    <property type="match status" value="1"/>
</dbReference>
<protein>
    <recommendedName>
        <fullName evidence="2">Essential protein Yae1 N-terminal domain-containing protein</fullName>
    </recommendedName>
</protein>
<organism evidence="3 4">
    <name type="scientific">Wickerhamiella sorbophila</name>
    <dbReference type="NCBI Taxonomy" id="45607"/>
    <lineage>
        <taxon>Eukaryota</taxon>
        <taxon>Fungi</taxon>
        <taxon>Dikarya</taxon>
        <taxon>Ascomycota</taxon>
        <taxon>Saccharomycotina</taxon>
        <taxon>Dipodascomycetes</taxon>
        <taxon>Dipodascales</taxon>
        <taxon>Trichomonascaceae</taxon>
        <taxon>Wickerhamiella</taxon>
    </lineage>
</organism>
<dbReference type="PANTHER" id="PTHR28532">
    <property type="entry name" value="GEO13458P1"/>
    <property type="match status" value="1"/>
</dbReference>
<comment type="similarity">
    <text evidence="1">Belongs to the LTO1 family.</text>
</comment>
<evidence type="ECO:0000256" key="1">
    <source>
        <dbReference type="ARBA" id="ARBA00038090"/>
    </source>
</evidence>
<dbReference type="EMBL" id="NDIQ01000022">
    <property type="protein sequence ID" value="PRT56557.1"/>
    <property type="molecule type" value="Genomic_DNA"/>
</dbReference>
<evidence type="ECO:0000313" key="3">
    <source>
        <dbReference type="EMBL" id="PRT56557.1"/>
    </source>
</evidence>
<gene>
    <name evidence="3" type="ORF">B9G98_04177</name>
</gene>
<dbReference type="Proteomes" id="UP000238350">
    <property type="component" value="Unassembled WGS sequence"/>
</dbReference>
<accession>A0A2T0FNK1</accession>
<evidence type="ECO:0000259" key="2">
    <source>
        <dbReference type="Pfam" id="PF09811"/>
    </source>
</evidence>
<feature type="domain" description="Essential protein Yae1 N-terminal" evidence="2">
    <location>
        <begin position="20"/>
        <end position="58"/>
    </location>
</feature>
<proteinExistence type="inferred from homology"/>
<sequence length="137" mass="15576">MNEDILDSVLDFEKECYDSGFEEGAEAGKKQGHLEGRELGIQTGFQRYRSLGIMQGRISIWKAQKDDKLQSQLKQVEQYSQCPSFENDPKVADKISLNIKMVKTKLRLLAANTQSPPVELHDDKLVFQKNDASIEDL</sequence>
<dbReference type="STRING" id="45607.A0A2T0FNK1"/>
<dbReference type="AlphaFoldDB" id="A0A2T0FNK1"/>
<dbReference type="GeneID" id="36517925"/>
<dbReference type="RefSeq" id="XP_024666502.1">
    <property type="nucleotide sequence ID" value="XM_024810734.1"/>
</dbReference>
<dbReference type="OrthoDB" id="48036at2759"/>
<reference evidence="3 4" key="1">
    <citation type="submission" date="2017-04" db="EMBL/GenBank/DDBJ databases">
        <title>Genome sequencing of [Candida] sorbophila.</title>
        <authorList>
            <person name="Ahn J.O."/>
        </authorList>
    </citation>
    <scope>NUCLEOTIDE SEQUENCE [LARGE SCALE GENOMIC DNA]</scope>
    <source>
        <strain evidence="3 4">DS02</strain>
    </source>
</reference>
<name>A0A2T0FNK1_9ASCO</name>
<dbReference type="Pfam" id="PF09811">
    <property type="entry name" value="Yae1_N"/>
    <property type="match status" value="1"/>
</dbReference>
<comment type="caution">
    <text evidence="3">The sequence shown here is derived from an EMBL/GenBank/DDBJ whole genome shotgun (WGS) entry which is preliminary data.</text>
</comment>
<dbReference type="InterPro" id="IPR052436">
    <property type="entry name" value="LTO1_adapter"/>
</dbReference>